<dbReference type="EMBL" id="CM042026">
    <property type="protein sequence ID" value="KAI3804463.1"/>
    <property type="molecule type" value="Genomic_DNA"/>
</dbReference>
<reference evidence="2" key="1">
    <citation type="journal article" date="2022" name="Mol. Ecol. Resour.">
        <title>The genomes of chicory, endive, great burdock and yacon provide insights into Asteraceae palaeo-polyploidization history and plant inulin production.</title>
        <authorList>
            <person name="Fan W."/>
            <person name="Wang S."/>
            <person name="Wang H."/>
            <person name="Wang A."/>
            <person name="Jiang F."/>
            <person name="Liu H."/>
            <person name="Zhao H."/>
            <person name="Xu D."/>
            <person name="Zhang Y."/>
        </authorList>
    </citation>
    <scope>NUCLEOTIDE SEQUENCE [LARGE SCALE GENOMIC DNA]</scope>
    <source>
        <strain evidence="2">cv. Yunnan</strain>
    </source>
</reference>
<gene>
    <name evidence="1" type="ORF">L1987_26016</name>
</gene>
<comment type="caution">
    <text evidence="1">The sequence shown here is derived from an EMBL/GenBank/DDBJ whole genome shotgun (WGS) entry which is preliminary data.</text>
</comment>
<dbReference type="Proteomes" id="UP001056120">
    <property type="component" value="Linkage Group LG09"/>
</dbReference>
<reference evidence="1 2" key="2">
    <citation type="journal article" date="2022" name="Mol. Ecol. Resour.">
        <title>The genomes of chicory, endive, great burdock and yacon provide insights into Asteraceae paleo-polyploidization history and plant inulin production.</title>
        <authorList>
            <person name="Fan W."/>
            <person name="Wang S."/>
            <person name="Wang H."/>
            <person name="Wang A."/>
            <person name="Jiang F."/>
            <person name="Liu H."/>
            <person name="Zhao H."/>
            <person name="Xu D."/>
            <person name="Zhang Y."/>
        </authorList>
    </citation>
    <scope>NUCLEOTIDE SEQUENCE [LARGE SCALE GENOMIC DNA]</scope>
    <source>
        <strain evidence="2">cv. Yunnan</strain>
        <tissue evidence="1">Leaves</tissue>
    </source>
</reference>
<accession>A0ACB9I9V7</accession>
<proteinExistence type="predicted"/>
<sequence>MSSVLQPRRRYRASSMHGPAQRFLSLRALGAPAVVVSLALEGVFRGIGNCLAIFLFPMLMYYFKIGMSGAAISTVMSPCLKGNDQLVRSLNNRKVQMASGNNQIWSLPAGTFICVDKLIAALGGHQRHPLSLSLSLPPSLFVASNHFHTPLQVSNKDDVVGRIGQDESQDGNRGLEESHNDLTLMILIMFLKTSTYERWARMQFIRESVDWVALGANPL</sequence>
<keyword evidence="2" id="KW-1185">Reference proteome</keyword>
<protein>
    <submittedName>
        <fullName evidence="1">Uncharacterized protein</fullName>
    </submittedName>
</protein>
<organism evidence="1 2">
    <name type="scientific">Smallanthus sonchifolius</name>
    <dbReference type="NCBI Taxonomy" id="185202"/>
    <lineage>
        <taxon>Eukaryota</taxon>
        <taxon>Viridiplantae</taxon>
        <taxon>Streptophyta</taxon>
        <taxon>Embryophyta</taxon>
        <taxon>Tracheophyta</taxon>
        <taxon>Spermatophyta</taxon>
        <taxon>Magnoliopsida</taxon>
        <taxon>eudicotyledons</taxon>
        <taxon>Gunneridae</taxon>
        <taxon>Pentapetalae</taxon>
        <taxon>asterids</taxon>
        <taxon>campanulids</taxon>
        <taxon>Asterales</taxon>
        <taxon>Asteraceae</taxon>
        <taxon>Asteroideae</taxon>
        <taxon>Heliantheae alliance</taxon>
        <taxon>Millerieae</taxon>
        <taxon>Smallanthus</taxon>
    </lineage>
</organism>
<evidence type="ECO:0000313" key="1">
    <source>
        <dbReference type="EMBL" id="KAI3804463.1"/>
    </source>
</evidence>
<name>A0ACB9I9V7_9ASTR</name>
<evidence type="ECO:0000313" key="2">
    <source>
        <dbReference type="Proteomes" id="UP001056120"/>
    </source>
</evidence>